<organism evidence="1 2">
    <name type="scientific">Asticcacaulis biprosthecium C19</name>
    <dbReference type="NCBI Taxonomy" id="715226"/>
    <lineage>
        <taxon>Bacteria</taxon>
        <taxon>Pseudomonadati</taxon>
        <taxon>Pseudomonadota</taxon>
        <taxon>Alphaproteobacteria</taxon>
        <taxon>Caulobacterales</taxon>
        <taxon>Caulobacteraceae</taxon>
        <taxon>Asticcacaulis</taxon>
    </lineage>
</organism>
<evidence type="ECO:0000313" key="2">
    <source>
        <dbReference type="Proteomes" id="UP000006512"/>
    </source>
</evidence>
<sequence>MRWLASAIQSTDIREKRADLLTAKRHLERAIKETEVRT</sequence>
<evidence type="ECO:0000313" key="1">
    <source>
        <dbReference type="EMBL" id="EGF92906.1"/>
    </source>
</evidence>
<accession>F4QI39</accession>
<protein>
    <submittedName>
        <fullName evidence="1">Uncharacterized protein</fullName>
    </submittedName>
</protein>
<name>F4QI39_9CAUL</name>
<keyword evidence="2" id="KW-1185">Reference proteome</keyword>
<reference evidence="2" key="1">
    <citation type="submission" date="2011-03" db="EMBL/GenBank/DDBJ databases">
        <title>Draft genome sequence of Brevundimonas diminuta.</title>
        <authorList>
            <person name="Brown P.J.B."/>
            <person name="Buechlein A."/>
            <person name="Hemmerich C."/>
            <person name="Brun Y.V."/>
        </authorList>
    </citation>
    <scope>NUCLEOTIDE SEQUENCE [LARGE SCALE GENOMIC DNA]</scope>
    <source>
        <strain evidence="2">C19</strain>
    </source>
</reference>
<dbReference type="AlphaFoldDB" id="F4QI39"/>
<dbReference type="HOGENOM" id="CLU_3323858_0_0_5"/>
<dbReference type="Proteomes" id="UP000006512">
    <property type="component" value="Unassembled WGS sequence"/>
</dbReference>
<gene>
    <name evidence="1" type="ORF">ABI_13440</name>
</gene>
<proteinExistence type="predicted"/>
<dbReference type="EMBL" id="GL883077">
    <property type="protein sequence ID" value="EGF92906.1"/>
    <property type="molecule type" value="Genomic_DNA"/>
</dbReference>